<dbReference type="OrthoDB" id="9808002at2"/>
<evidence type="ECO:0000256" key="8">
    <source>
        <dbReference type="ARBA" id="ARBA00023014"/>
    </source>
</evidence>
<dbReference type="GO" id="GO:0031071">
    <property type="term" value="F:cysteine desulfurase activity"/>
    <property type="evidence" value="ECO:0007669"/>
    <property type="project" value="UniProtKB-EC"/>
</dbReference>
<keyword evidence="4 12" id="KW-0808">Transferase</keyword>
<dbReference type="InterPro" id="IPR015422">
    <property type="entry name" value="PyrdxlP-dep_Trfase_small"/>
</dbReference>
<dbReference type="PIRSF" id="PIRSF005572">
    <property type="entry name" value="NifS"/>
    <property type="match status" value="1"/>
</dbReference>
<evidence type="ECO:0000259" key="11">
    <source>
        <dbReference type="Pfam" id="PF00266"/>
    </source>
</evidence>
<evidence type="ECO:0000256" key="6">
    <source>
        <dbReference type="ARBA" id="ARBA00022898"/>
    </source>
</evidence>
<evidence type="ECO:0000256" key="10">
    <source>
        <dbReference type="RuleBase" id="RU004504"/>
    </source>
</evidence>
<dbReference type="Pfam" id="PF00266">
    <property type="entry name" value="Aminotran_5"/>
    <property type="match status" value="1"/>
</dbReference>
<dbReference type="InterPro" id="IPR000192">
    <property type="entry name" value="Aminotrans_V_dom"/>
</dbReference>
<dbReference type="InterPro" id="IPR015424">
    <property type="entry name" value="PyrdxlP-dep_Trfase"/>
</dbReference>
<keyword evidence="6" id="KW-0663">Pyridoxal phosphate</keyword>
<dbReference type="EMBL" id="SJPO01000008">
    <property type="protein sequence ID" value="TWT74554.1"/>
    <property type="molecule type" value="Genomic_DNA"/>
</dbReference>
<dbReference type="Gene3D" id="1.10.260.50">
    <property type="match status" value="1"/>
</dbReference>
<evidence type="ECO:0000256" key="7">
    <source>
        <dbReference type="ARBA" id="ARBA00023004"/>
    </source>
</evidence>
<dbReference type="RefSeq" id="WP_146589023.1">
    <property type="nucleotide sequence ID" value="NZ_SJPO01000008.1"/>
</dbReference>
<evidence type="ECO:0000256" key="2">
    <source>
        <dbReference type="ARBA" id="ARBA00006490"/>
    </source>
</evidence>
<evidence type="ECO:0000256" key="4">
    <source>
        <dbReference type="ARBA" id="ARBA00022679"/>
    </source>
</evidence>
<comment type="caution">
    <text evidence="12">The sequence shown here is derived from an EMBL/GenBank/DDBJ whole genome shotgun (WGS) entry which is preliminary data.</text>
</comment>
<comment type="catalytic activity">
    <reaction evidence="9">
        <text>(sulfur carrier)-H + L-cysteine = (sulfur carrier)-SH + L-alanine</text>
        <dbReference type="Rhea" id="RHEA:43892"/>
        <dbReference type="Rhea" id="RHEA-COMP:14737"/>
        <dbReference type="Rhea" id="RHEA-COMP:14739"/>
        <dbReference type="ChEBI" id="CHEBI:29917"/>
        <dbReference type="ChEBI" id="CHEBI:35235"/>
        <dbReference type="ChEBI" id="CHEBI:57972"/>
        <dbReference type="ChEBI" id="CHEBI:64428"/>
        <dbReference type="EC" id="2.8.1.7"/>
    </reaction>
</comment>
<evidence type="ECO:0000256" key="1">
    <source>
        <dbReference type="ARBA" id="ARBA00001933"/>
    </source>
</evidence>
<protein>
    <recommendedName>
        <fullName evidence="3">cysteine desulfurase</fullName>
        <ecNumber evidence="3">2.8.1.7</ecNumber>
    </recommendedName>
</protein>
<dbReference type="Proteomes" id="UP000318478">
    <property type="component" value="Unassembled WGS sequence"/>
</dbReference>
<proteinExistence type="inferred from homology"/>
<dbReference type="InterPro" id="IPR015421">
    <property type="entry name" value="PyrdxlP-dep_Trfase_major"/>
</dbReference>
<dbReference type="AlphaFoldDB" id="A0A5C5YH44"/>
<evidence type="ECO:0000256" key="3">
    <source>
        <dbReference type="ARBA" id="ARBA00012239"/>
    </source>
</evidence>
<gene>
    <name evidence="12" type="primary">iscS_3</name>
    <name evidence="12" type="ORF">Pla123a_33780</name>
</gene>
<keyword evidence="7" id="KW-0408">Iron</keyword>
<dbReference type="InterPro" id="IPR016454">
    <property type="entry name" value="Cysteine_dSase"/>
</dbReference>
<evidence type="ECO:0000256" key="5">
    <source>
        <dbReference type="ARBA" id="ARBA00022723"/>
    </source>
</evidence>
<dbReference type="PANTHER" id="PTHR11601:SF34">
    <property type="entry name" value="CYSTEINE DESULFURASE"/>
    <property type="match status" value="1"/>
</dbReference>
<evidence type="ECO:0000313" key="12">
    <source>
        <dbReference type="EMBL" id="TWT74554.1"/>
    </source>
</evidence>
<accession>A0A5C5YH44</accession>
<name>A0A5C5YH44_9BACT</name>
<dbReference type="EC" id="2.8.1.7" evidence="3"/>
<keyword evidence="5" id="KW-0479">Metal-binding</keyword>
<reference evidence="12 13" key="1">
    <citation type="submission" date="2019-02" db="EMBL/GenBank/DDBJ databases">
        <title>Deep-cultivation of Planctomycetes and their phenomic and genomic characterization uncovers novel biology.</title>
        <authorList>
            <person name="Wiegand S."/>
            <person name="Jogler M."/>
            <person name="Boedeker C."/>
            <person name="Pinto D."/>
            <person name="Vollmers J."/>
            <person name="Rivas-Marin E."/>
            <person name="Kohn T."/>
            <person name="Peeters S.H."/>
            <person name="Heuer A."/>
            <person name="Rast P."/>
            <person name="Oberbeckmann S."/>
            <person name="Bunk B."/>
            <person name="Jeske O."/>
            <person name="Meyerdierks A."/>
            <person name="Storesund J.E."/>
            <person name="Kallscheuer N."/>
            <person name="Luecker S."/>
            <person name="Lage O.M."/>
            <person name="Pohl T."/>
            <person name="Merkel B.J."/>
            <person name="Hornburger P."/>
            <person name="Mueller R.-W."/>
            <person name="Bruemmer F."/>
            <person name="Labrenz M."/>
            <person name="Spormann A.M."/>
            <person name="Op Den Camp H."/>
            <person name="Overmann J."/>
            <person name="Amann R."/>
            <person name="Jetten M.S.M."/>
            <person name="Mascher T."/>
            <person name="Medema M.H."/>
            <person name="Devos D.P."/>
            <person name="Kaster A.-K."/>
            <person name="Ovreas L."/>
            <person name="Rohde M."/>
            <person name="Galperin M.Y."/>
            <person name="Jogler C."/>
        </authorList>
    </citation>
    <scope>NUCLEOTIDE SEQUENCE [LARGE SCALE GENOMIC DNA]</scope>
    <source>
        <strain evidence="12 13">Pla123a</strain>
    </source>
</reference>
<dbReference type="InterPro" id="IPR020578">
    <property type="entry name" value="Aminotrans_V_PyrdxlP_BS"/>
</dbReference>
<dbReference type="Gene3D" id="3.40.640.10">
    <property type="entry name" value="Type I PLP-dependent aspartate aminotransferase-like (Major domain)"/>
    <property type="match status" value="1"/>
</dbReference>
<dbReference type="PANTHER" id="PTHR11601">
    <property type="entry name" value="CYSTEINE DESULFURYLASE FAMILY MEMBER"/>
    <property type="match status" value="1"/>
</dbReference>
<dbReference type="Gene3D" id="3.90.1150.10">
    <property type="entry name" value="Aspartate Aminotransferase, domain 1"/>
    <property type="match status" value="1"/>
</dbReference>
<sequence length="363" mass="37348">MRPIYLDYNATTPLAPPVQEAMLPFLADQYGHPFADHALGRAAAQAIEDARSRVASAIGASAHEIYFCSGATESCHTALAMRPRWAVTTTVDHHAVRQAPCGEDLTVVSVPASGVVSPEAVVDAAVDGETLVSVVHANSEVGLLQPVERIASLLEGRGVLLHTDASQSFGKVKVDVNELGVDLLTLTSHKCYGPKGVGALYVRDGAALKPPQSSGPLLRPGTPSVAAIAGFGAAAELASRSVDEAAPRLAGMIEQLVGLLRSAIGEELIIWGEGQVRLPNTVAVAMPGVSGAEVLSACPELCATPLACGGQGGVSLSPTLRAMGVDPQAGSGSVRLSAGWHSEPDDIERAASLLIGAWERLSG</sequence>
<organism evidence="12 13">
    <name type="scientific">Posidoniimonas polymericola</name>
    <dbReference type="NCBI Taxonomy" id="2528002"/>
    <lineage>
        <taxon>Bacteria</taxon>
        <taxon>Pseudomonadati</taxon>
        <taxon>Planctomycetota</taxon>
        <taxon>Planctomycetia</taxon>
        <taxon>Pirellulales</taxon>
        <taxon>Lacipirellulaceae</taxon>
        <taxon>Posidoniimonas</taxon>
    </lineage>
</organism>
<keyword evidence="8" id="KW-0411">Iron-sulfur</keyword>
<dbReference type="GO" id="GO:0051536">
    <property type="term" value="F:iron-sulfur cluster binding"/>
    <property type="evidence" value="ECO:0007669"/>
    <property type="project" value="UniProtKB-KW"/>
</dbReference>
<keyword evidence="13" id="KW-1185">Reference proteome</keyword>
<feature type="domain" description="Aminotransferase class V" evidence="11">
    <location>
        <begin position="4"/>
        <end position="349"/>
    </location>
</feature>
<dbReference type="PROSITE" id="PS00595">
    <property type="entry name" value="AA_TRANSFER_CLASS_5"/>
    <property type="match status" value="1"/>
</dbReference>
<dbReference type="SUPFAM" id="SSF53383">
    <property type="entry name" value="PLP-dependent transferases"/>
    <property type="match status" value="1"/>
</dbReference>
<evidence type="ECO:0000256" key="9">
    <source>
        <dbReference type="ARBA" id="ARBA00050776"/>
    </source>
</evidence>
<comment type="similarity">
    <text evidence="2">Belongs to the class-V pyridoxal-phosphate-dependent aminotransferase family. NifS/IscS subfamily.</text>
</comment>
<evidence type="ECO:0000313" key="13">
    <source>
        <dbReference type="Proteomes" id="UP000318478"/>
    </source>
</evidence>
<comment type="cofactor">
    <cofactor evidence="1 10">
        <name>pyridoxal 5'-phosphate</name>
        <dbReference type="ChEBI" id="CHEBI:597326"/>
    </cofactor>
</comment>
<dbReference type="GO" id="GO:0046872">
    <property type="term" value="F:metal ion binding"/>
    <property type="evidence" value="ECO:0007669"/>
    <property type="project" value="UniProtKB-KW"/>
</dbReference>